<name>E1JU67_SOLFR</name>
<dbReference type="InterPro" id="IPR000531">
    <property type="entry name" value="Beta-barrel_TonB"/>
</dbReference>
<evidence type="ECO:0000256" key="3">
    <source>
        <dbReference type="ARBA" id="ARBA00022452"/>
    </source>
</evidence>
<comment type="caution">
    <text evidence="15">The sequence shown here is derived from an EMBL/GenBank/DDBJ whole genome shotgun (WGS) entry which is preliminary data.</text>
</comment>
<keyword evidence="7 10" id="KW-0472">Membrane</keyword>
<evidence type="ECO:0000256" key="11">
    <source>
        <dbReference type="RuleBase" id="RU003357"/>
    </source>
</evidence>
<feature type="chain" id="PRO_5003148111" evidence="12">
    <location>
        <begin position="25"/>
        <end position="762"/>
    </location>
</feature>
<evidence type="ECO:0000256" key="7">
    <source>
        <dbReference type="ARBA" id="ARBA00023136"/>
    </source>
</evidence>
<feature type="domain" description="TonB-dependent receptor plug" evidence="14">
    <location>
        <begin position="52"/>
        <end position="159"/>
    </location>
</feature>
<evidence type="ECO:0000256" key="12">
    <source>
        <dbReference type="SAM" id="SignalP"/>
    </source>
</evidence>
<protein>
    <submittedName>
        <fullName evidence="15">TonB-dependent receptor</fullName>
    </submittedName>
</protein>
<dbReference type="PANTHER" id="PTHR30069">
    <property type="entry name" value="TONB-DEPENDENT OUTER MEMBRANE RECEPTOR"/>
    <property type="match status" value="1"/>
</dbReference>
<dbReference type="InterPro" id="IPR037066">
    <property type="entry name" value="Plug_dom_sf"/>
</dbReference>
<dbReference type="Pfam" id="PF07715">
    <property type="entry name" value="Plug"/>
    <property type="match status" value="1"/>
</dbReference>
<evidence type="ECO:0000256" key="6">
    <source>
        <dbReference type="ARBA" id="ARBA00023077"/>
    </source>
</evidence>
<dbReference type="InterPro" id="IPR039426">
    <property type="entry name" value="TonB-dep_rcpt-like"/>
</dbReference>
<comment type="subcellular location">
    <subcellularLocation>
        <location evidence="1 10">Cell outer membrane</location>
        <topology evidence="1 10">Multi-pass membrane protein</topology>
    </subcellularLocation>
</comment>
<dbReference type="EMBL" id="AECZ01000006">
    <property type="protein sequence ID" value="EFL51997.1"/>
    <property type="molecule type" value="Genomic_DNA"/>
</dbReference>
<dbReference type="GO" id="GO:0015344">
    <property type="term" value="F:siderophore uptake transmembrane transporter activity"/>
    <property type="evidence" value="ECO:0007669"/>
    <property type="project" value="TreeGrafter"/>
</dbReference>
<evidence type="ECO:0000256" key="2">
    <source>
        <dbReference type="ARBA" id="ARBA00022448"/>
    </source>
</evidence>
<keyword evidence="5 12" id="KW-0732">Signal</keyword>
<comment type="similarity">
    <text evidence="10 11">Belongs to the TonB-dependent receptor family.</text>
</comment>
<feature type="domain" description="TonB-dependent receptor-like beta-barrel" evidence="13">
    <location>
        <begin position="265"/>
        <end position="723"/>
    </location>
</feature>
<dbReference type="RefSeq" id="WP_005992003.1">
    <property type="nucleotide sequence ID" value="NZ_AECZ01000006.1"/>
</dbReference>
<organism evidence="15 16">
    <name type="scientific">Solidesulfovibrio fructosivorans JJ]</name>
    <dbReference type="NCBI Taxonomy" id="596151"/>
    <lineage>
        <taxon>Bacteria</taxon>
        <taxon>Pseudomonadati</taxon>
        <taxon>Thermodesulfobacteriota</taxon>
        <taxon>Desulfovibrionia</taxon>
        <taxon>Desulfovibrionales</taxon>
        <taxon>Desulfovibrionaceae</taxon>
        <taxon>Solidesulfovibrio</taxon>
    </lineage>
</organism>
<reference evidence="15 16" key="1">
    <citation type="submission" date="2010-08" db="EMBL/GenBank/DDBJ databases">
        <title>The draft genome of Desulfovibrio fructosovorans JJ.</title>
        <authorList>
            <consortium name="US DOE Joint Genome Institute (JGI-PGF)"/>
            <person name="Lucas S."/>
            <person name="Copeland A."/>
            <person name="Lapidus A."/>
            <person name="Cheng J.-F."/>
            <person name="Bruce D."/>
            <person name="Goodwin L."/>
            <person name="Pitluck S."/>
            <person name="Land M.L."/>
            <person name="Hauser L."/>
            <person name="Chang Y.-J."/>
            <person name="Jeffries C."/>
            <person name="Wall J.D."/>
            <person name="Stahl D.A."/>
            <person name="Arkin A.P."/>
            <person name="Dehal P."/>
            <person name="Stolyar S.M."/>
            <person name="Hazen T.C."/>
            <person name="Woyke T.J."/>
        </authorList>
    </citation>
    <scope>NUCLEOTIDE SEQUENCE [LARGE SCALE GENOMIC DNA]</scope>
    <source>
        <strain evidence="15 16">JJ</strain>
    </source>
</reference>
<accession>E1JU67</accession>
<dbReference type="Gene3D" id="2.40.170.20">
    <property type="entry name" value="TonB-dependent receptor, beta-barrel domain"/>
    <property type="match status" value="1"/>
</dbReference>
<dbReference type="OrthoDB" id="593427at2"/>
<evidence type="ECO:0000256" key="10">
    <source>
        <dbReference type="PROSITE-ProRule" id="PRU01360"/>
    </source>
</evidence>
<dbReference type="InterPro" id="IPR012910">
    <property type="entry name" value="Plug_dom"/>
</dbReference>
<dbReference type="Proteomes" id="UP000006250">
    <property type="component" value="Unassembled WGS sequence"/>
</dbReference>
<evidence type="ECO:0000256" key="1">
    <source>
        <dbReference type="ARBA" id="ARBA00004571"/>
    </source>
</evidence>
<keyword evidence="2 10" id="KW-0813">Transport</keyword>
<gene>
    <name evidence="15" type="ORF">DesfrDRAFT_1166</name>
</gene>
<evidence type="ECO:0000256" key="4">
    <source>
        <dbReference type="ARBA" id="ARBA00022692"/>
    </source>
</evidence>
<keyword evidence="9 10" id="KW-0998">Cell outer membrane</keyword>
<evidence type="ECO:0000259" key="14">
    <source>
        <dbReference type="Pfam" id="PF07715"/>
    </source>
</evidence>
<keyword evidence="4 10" id="KW-0812">Transmembrane</keyword>
<dbReference type="InterPro" id="IPR036942">
    <property type="entry name" value="Beta-barrel_TonB_sf"/>
</dbReference>
<evidence type="ECO:0000313" key="15">
    <source>
        <dbReference type="EMBL" id="EFL51997.1"/>
    </source>
</evidence>
<dbReference type="AlphaFoldDB" id="E1JU67"/>
<dbReference type="PANTHER" id="PTHR30069:SF29">
    <property type="entry name" value="HEMOGLOBIN AND HEMOGLOBIN-HAPTOGLOBIN-BINDING PROTEIN 1-RELATED"/>
    <property type="match status" value="1"/>
</dbReference>
<dbReference type="SUPFAM" id="SSF56935">
    <property type="entry name" value="Porins"/>
    <property type="match status" value="1"/>
</dbReference>
<evidence type="ECO:0000313" key="16">
    <source>
        <dbReference type="Proteomes" id="UP000006250"/>
    </source>
</evidence>
<dbReference type="PROSITE" id="PS52016">
    <property type="entry name" value="TONB_DEPENDENT_REC_3"/>
    <property type="match status" value="1"/>
</dbReference>
<evidence type="ECO:0000256" key="5">
    <source>
        <dbReference type="ARBA" id="ARBA00022729"/>
    </source>
</evidence>
<dbReference type="STRING" id="596151.DesfrDRAFT_1166"/>
<evidence type="ECO:0000259" key="13">
    <source>
        <dbReference type="Pfam" id="PF00593"/>
    </source>
</evidence>
<keyword evidence="8 15" id="KW-0675">Receptor</keyword>
<proteinExistence type="inferred from homology"/>
<dbReference type="Gene3D" id="2.170.130.10">
    <property type="entry name" value="TonB-dependent receptor, plug domain"/>
    <property type="match status" value="1"/>
</dbReference>
<evidence type="ECO:0000256" key="8">
    <source>
        <dbReference type="ARBA" id="ARBA00023170"/>
    </source>
</evidence>
<keyword evidence="6 11" id="KW-0798">TonB box</keyword>
<dbReference type="Pfam" id="PF00593">
    <property type="entry name" value="TonB_dep_Rec_b-barrel"/>
    <property type="match status" value="1"/>
</dbReference>
<keyword evidence="3 10" id="KW-1134">Transmembrane beta strand</keyword>
<dbReference type="GO" id="GO:0009279">
    <property type="term" value="C:cell outer membrane"/>
    <property type="evidence" value="ECO:0007669"/>
    <property type="project" value="UniProtKB-SubCell"/>
</dbReference>
<feature type="signal peptide" evidence="12">
    <location>
        <begin position="1"/>
        <end position="24"/>
    </location>
</feature>
<evidence type="ECO:0000256" key="9">
    <source>
        <dbReference type="ARBA" id="ARBA00023237"/>
    </source>
</evidence>
<dbReference type="GO" id="GO:0044718">
    <property type="term" value="P:siderophore transmembrane transport"/>
    <property type="evidence" value="ECO:0007669"/>
    <property type="project" value="TreeGrafter"/>
</dbReference>
<keyword evidence="16" id="KW-1185">Reference proteome</keyword>
<dbReference type="eggNOG" id="COG4774">
    <property type="taxonomic scope" value="Bacteria"/>
</dbReference>
<sequence precursor="true">MRTPRFITAVLALLCLLPCGMAQGQDRATSEYDMGEAVVTGKKTPGPLQEEQSQPATETVLDQDTVTTFAGPGQTNPYRALNLLPSVNAEGTDPYGLVQDQNSLRIRGQSASTYGRLSRTIEGLPIGINVGNGSMGNFLDMENVSSLSLGRGPIAADKGFGFGNSAGALDMLLRKPADTPGATFSEQYGSFGFTRSFARLDTGESPLLGTRFLGSASYSQTDKWRGKGYTDRTNIMAGLAQPLFYGHVRLEAYGIYNAFHQDEYRPLTYAQTQNMSLYRGFDFTGERTGDTTTDYAYYGYNYQDMQEWTVFGKLEADLWSGGLFSFKPYYAGDGGSRRFTNVTSIPSKAKQIGFNLNAMRESQWGFVAQIEQDLHPVKLKGGFWYQYITAFPPPVAGQRFYTLQTWGNSFGGWKMLNTVGERLFKAPFIQASGDFGKLHATAGLKYLSASMPRVTSYDTSGVPDVSYDDARDYSSGVVTSKSTDATEKHAWLPNVGLSYDLTDNLTARAMYGRNYAYPLQGPLYSAYNSNAAAFLAQGITLQHLWNDIKLETSDNIDVGLRYNNGVFSIAPTLFYAYYHHKQVTAYDSLIGASYLQPGADARSFGAELEVSWKALSWLTLFGSGSYNNFQFTKNINSSLGTTLRVRNNQVPDVPLWLGKLGATATYDKFKGTVLYRYVDSRYGDVQNHDYIRPYNIVDLYLSYDLPPVFRNKECKLTLDVLNLFDERYVATIRSASDDTQTASATYYPGSPLTVVGGITITF</sequence>